<dbReference type="Proteomes" id="UP000032180">
    <property type="component" value="Chromosome 3"/>
</dbReference>
<dbReference type="Gramene" id="LPERR03G23190.1">
    <property type="protein sequence ID" value="LPERR03G23190.1"/>
    <property type="gene ID" value="LPERR03G23190"/>
</dbReference>
<sequence length="467" mass="53827">MVELPEDALAEILRRLPPRSLAASRCVCKDWRSTVDSRRLLRTDLLPLPLAGLFINYNDLRFPDFFSRSRPSPSSSTTAAISGKLDFLPLDIFCEIASHCNGLLLLLCDIVVNPATRRWARLPPLPRQFKLFDKKVIVFDPTVSLHYEVFRIPFPQIYLDMTEYDTVSKDSEWPPSLLVTRVFSSATGRWEERSFARQGDAAGTVSDALRPWVSIQGGYVYWQGALYVNSYYLMRISMSDGKYQVIKHPMIYSGKDCFKPNFYIGKSEKGVYLISLGETGYFLSIWVLNESSGHFEWLLKHQNNLQPLLLRSNCGKQVHGPWILRDINYHLYRQKFPGEWNLYDWHYDPSNFDSPNDNAETLVENNFEWDSDDDNVVDTQGCFERCISDGLGFLGFHPYKEVIFLNCARMKGLAYHLNSTKLEHLGNLQPKDYSYFTVYGFIECSFPYTPCGIDVFPKTIISPDNLY</sequence>
<dbReference type="PROSITE" id="PS50181">
    <property type="entry name" value="FBOX"/>
    <property type="match status" value="1"/>
</dbReference>
<dbReference type="Gene3D" id="1.20.1280.50">
    <property type="match status" value="1"/>
</dbReference>
<dbReference type="AlphaFoldDB" id="A0A0D9VX08"/>
<dbReference type="EnsemblPlants" id="LPERR03G23190.1">
    <property type="protein sequence ID" value="LPERR03G23190.1"/>
    <property type="gene ID" value="LPERR03G23190"/>
</dbReference>
<dbReference type="PANTHER" id="PTHR34591">
    <property type="entry name" value="OS03G0653100 PROTEIN-RELATED"/>
    <property type="match status" value="1"/>
</dbReference>
<keyword evidence="3" id="KW-1185">Reference proteome</keyword>
<proteinExistence type="predicted"/>
<reference evidence="2" key="3">
    <citation type="submission" date="2015-04" db="UniProtKB">
        <authorList>
            <consortium name="EnsemblPlants"/>
        </authorList>
    </citation>
    <scope>IDENTIFICATION</scope>
</reference>
<dbReference type="Pfam" id="PF00646">
    <property type="entry name" value="F-box"/>
    <property type="match status" value="1"/>
</dbReference>
<dbReference type="HOGENOM" id="CLU_030606_0_1_1"/>
<dbReference type="InterPro" id="IPR001810">
    <property type="entry name" value="F-box_dom"/>
</dbReference>
<dbReference type="STRING" id="77586.A0A0D9VX08"/>
<dbReference type="InterPro" id="IPR036047">
    <property type="entry name" value="F-box-like_dom_sf"/>
</dbReference>
<evidence type="ECO:0000313" key="3">
    <source>
        <dbReference type="Proteomes" id="UP000032180"/>
    </source>
</evidence>
<feature type="domain" description="F-box" evidence="1">
    <location>
        <begin position="1"/>
        <end position="44"/>
    </location>
</feature>
<reference evidence="2 3" key="1">
    <citation type="submission" date="2012-08" db="EMBL/GenBank/DDBJ databases">
        <title>Oryza genome evolution.</title>
        <authorList>
            <person name="Wing R.A."/>
        </authorList>
    </citation>
    <scope>NUCLEOTIDE SEQUENCE</scope>
</reference>
<reference evidence="3" key="2">
    <citation type="submission" date="2013-12" db="EMBL/GenBank/DDBJ databases">
        <authorList>
            <person name="Yu Y."/>
            <person name="Lee S."/>
            <person name="de Baynast K."/>
            <person name="Wissotski M."/>
            <person name="Liu L."/>
            <person name="Talag J."/>
            <person name="Goicoechea J."/>
            <person name="Angelova A."/>
            <person name="Jetty R."/>
            <person name="Kudrna D."/>
            <person name="Golser W."/>
            <person name="Rivera L."/>
            <person name="Zhang J."/>
            <person name="Wing R."/>
        </authorList>
    </citation>
    <scope>NUCLEOTIDE SEQUENCE</scope>
</reference>
<dbReference type="SUPFAM" id="SSF81383">
    <property type="entry name" value="F-box domain"/>
    <property type="match status" value="1"/>
</dbReference>
<evidence type="ECO:0000313" key="2">
    <source>
        <dbReference type="EnsemblPlants" id="LPERR03G23190.1"/>
    </source>
</evidence>
<name>A0A0D9VX08_9ORYZ</name>
<accession>A0A0D9VX08</accession>
<evidence type="ECO:0000259" key="1">
    <source>
        <dbReference type="PROSITE" id="PS50181"/>
    </source>
</evidence>
<organism evidence="2 3">
    <name type="scientific">Leersia perrieri</name>
    <dbReference type="NCBI Taxonomy" id="77586"/>
    <lineage>
        <taxon>Eukaryota</taxon>
        <taxon>Viridiplantae</taxon>
        <taxon>Streptophyta</taxon>
        <taxon>Embryophyta</taxon>
        <taxon>Tracheophyta</taxon>
        <taxon>Spermatophyta</taxon>
        <taxon>Magnoliopsida</taxon>
        <taxon>Liliopsida</taxon>
        <taxon>Poales</taxon>
        <taxon>Poaceae</taxon>
        <taxon>BOP clade</taxon>
        <taxon>Oryzoideae</taxon>
        <taxon>Oryzeae</taxon>
        <taxon>Oryzinae</taxon>
        <taxon>Leersia</taxon>
    </lineage>
</organism>
<dbReference type="PANTHER" id="PTHR34591:SF32">
    <property type="entry name" value="OS03G0653100 PROTEIN"/>
    <property type="match status" value="1"/>
</dbReference>
<dbReference type="SMART" id="SM00256">
    <property type="entry name" value="FBOX"/>
    <property type="match status" value="1"/>
</dbReference>
<protein>
    <recommendedName>
        <fullName evidence="1">F-box domain-containing protein</fullName>
    </recommendedName>
</protein>